<dbReference type="GO" id="GO:0004519">
    <property type="term" value="F:endonuclease activity"/>
    <property type="evidence" value="ECO:0007669"/>
    <property type="project" value="InterPro"/>
</dbReference>
<evidence type="ECO:0000313" key="3">
    <source>
        <dbReference type="Proteomes" id="UP000600547"/>
    </source>
</evidence>
<dbReference type="GO" id="GO:0003676">
    <property type="term" value="F:nucleic acid binding"/>
    <property type="evidence" value="ECO:0007669"/>
    <property type="project" value="InterPro"/>
</dbReference>
<dbReference type="RefSeq" id="WP_189062558.1">
    <property type="nucleotide sequence ID" value="NZ_BMQG01000011.1"/>
</dbReference>
<feature type="domain" description="HNH nuclease" evidence="1">
    <location>
        <begin position="145"/>
        <end position="207"/>
    </location>
</feature>
<dbReference type="InterPro" id="IPR002711">
    <property type="entry name" value="HNH"/>
</dbReference>
<reference evidence="3" key="1">
    <citation type="journal article" date="2019" name="Int. J. Syst. Evol. Microbiol.">
        <title>The Global Catalogue of Microorganisms (GCM) 10K type strain sequencing project: providing services to taxonomists for standard genome sequencing and annotation.</title>
        <authorList>
            <consortium name="The Broad Institute Genomics Platform"/>
            <consortium name="The Broad Institute Genome Sequencing Center for Infectious Disease"/>
            <person name="Wu L."/>
            <person name="Ma J."/>
        </authorList>
    </citation>
    <scope>NUCLEOTIDE SEQUENCE [LARGE SCALE GENOMIC DNA]</scope>
    <source>
        <strain evidence="3">JCM 31047</strain>
    </source>
</reference>
<protein>
    <recommendedName>
        <fullName evidence="1">HNH nuclease domain-containing protein</fullName>
    </recommendedName>
</protein>
<comment type="caution">
    <text evidence="2">The sequence shown here is derived from an EMBL/GenBank/DDBJ whole genome shotgun (WGS) entry which is preliminary data.</text>
</comment>
<dbReference type="Gene3D" id="1.10.30.50">
    <property type="match status" value="1"/>
</dbReference>
<dbReference type="SMART" id="SM00507">
    <property type="entry name" value="HNHc"/>
    <property type="match status" value="1"/>
</dbReference>
<dbReference type="GO" id="GO:0008270">
    <property type="term" value="F:zinc ion binding"/>
    <property type="evidence" value="ECO:0007669"/>
    <property type="project" value="InterPro"/>
</dbReference>
<organism evidence="2 3">
    <name type="scientific">Deinococcus arenae</name>
    <dbReference type="NCBI Taxonomy" id="1452751"/>
    <lineage>
        <taxon>Bacteria</taxon>
        <taxon>Thermotogati</taxon>
        <taxon>Deinococcota</taxon>
        <taxon>Deinococci</taxon>
        <taxon>Deinococcales</taxon>
        <taxon>Deinococcaceae</taxon>
        <taxon>Deinococcus</taxon>
    </lineage>
</organism>
<evidence type="ECO:0000259" key="1">
    <source>
        <dbReference type="SMART" id="SM00507"/>
    </source>
</evidence>
<name>A0A8H9L7D0_9DEIO</name>
<sequence>MSPTWTEQELILVYDLFLRSGRRTLSPRNKEVQALSAYLRALPWHDDHSETFRNAAGTATKLRQLKSYEEELEPVGMSIHRGAQALARRYRDQPQEVHRLAAAIRADVTARLAPPLPDDHAATEGARHLVVHEQVERDRGLVDRKLSQVRAAKGQLACEVCGFDFERTYGALGRDFAECHHLLPLGSGGPRETRLEDLAVVCANCHRMLHRRSPPLSVADLRARLVRP</sequence>
<dbReference type="InterPro" id="IPR003615">
    <property type="entry name" value="HNH_nuc"/>
</dbReference>
<proteinExistence type="predicted"/>
<accession>A0A8H9L7D0</accession>
<gene>
    <name evidence="2" type="ORF">GCM10008956_29750</name>
</gene>
<dbReference type="Pfam" id="PF01844">
    <property type="entry name" value="HNH"/>
    <property type="match status" value="1"/>
</dbReference>
<dbReference type="AlphaFoldDB" id="A0A8H9L7D0"/>
<dbReference type="Proteomes" id="UP000600547">
    <property type="component" value="Unassembled WGS sequence"/>
</dbReference>
<dbReference type="EMBL" id="BMQG01000011">
    <property type="protein sequence ID" value="GGM51739.1"/>
    <property type="molecule type" value="Genomic_DNA"/>
</dbReference>
<evidence type="ECO:0000313" key="2">
    <source>
        <dbReference type="EMBL" id="GGM51739.1"/>
    </source>
</evidence>
<keyword evidence="3" id="KW-1185">Reference proteome</keyword>